<evidence type="ECO:0000313" key="3">
    <source>
        <dbReference type="Proteomes" id="UP001165740"/>
    </source>
</evidence>
<evidence type="ECO:0000313" key="5">
    <source>
        <dbReference type="RefSeq" id="XP_055898319.1"/>
    </source>
</evidence>
<dbReference type="RefSeq" id="XP_055898321.1">
    <property type="nucleotide sequence ID" value="XM_056042346.1"/>
</dbReference>
<dbReference type="RefSeq" id="XP_055898320.1">
    <property type="nucleotide sequence ID" value="XM_056042345.1"/>
</dbReference>
<evidence type="ECO:0000256" key="2">
    <source>
        <dbReference type="SAM" id="MobiDB-lite"/>
    </source>
</evidence>
<evidence type="ECO:0000313" key="8">
    <source>
        <dbReference type="RefSeq" id="XP_055898322.1"/>
    </source>
</evidence>
<organism evidence="3 6">
    <name type="scientific">Biomphalaria glabrata</name>
    <name type="common">Bloodfluke planorb</name>
    <name type="synonym">Freshwater snail</name>
    <dbReference type="NCBI Taxonomy" id="6526"/>
    <lineage>
        <taxon>Eukaryota</taxon>
        <taxon>Metazoa</taxon>
        <taxon>Spiralia</taxon>
        <taxon>Lophotrochozoa</taxon>
        <taxon>Mollusca</taxon>
        <taxon>Gastropoda</taxon>
        <taxon>Heterobranchia</taxon>
        <taxon>Euthyneura</taxon>
        <taxon>Panpulmonata</taxon>
        <taxon>Hygrophila</taxon>
        <taxon>Lymnaeoidea</taxon>
        <taxon>Planorbidae</taxon>
        <taxon>Biomphalaria</taxon>
    </lineage>
</organism>
<protein>
    <submittedName>
        <fullName evidence="4 5">Uncharacterized protein LOC106056476 isoform X1</fullName>
    </submittedName>
</protein>
<reference evidence="4 5" key="1">
    <citation type="submission" date="2025-04" db="UniProtKB">
        <authorList>
            <consortium name="RefSeq"/>
        </authorList>
    </citation>
    <scope>IDENTIFICATION</scope>
</reference>
<proteinExistence type="predicted"/>
<feature type="region of interest" description="Disordered" evidence="2">
    <location>
        <begin position="364"/>
        <end position="397"/>
    </location>
</feature>
<evidence type="ECO:0000313" key="7">
    <source>
        <dbReference type="RefSeq" id="XP_055898321.1"/>
    </source>
</evidence>
<feature type="coiled-coil region" evidence="1">
    <location>
        <begin position="222"/>
        <end position="315"/>
    </location>
</feature>
<evidence type="ECO:0000313" key="6">
    <source>
        <dbReference type="RefSeq" id="XP_055898320.1"/>
    </source>
</evidence>
<dbReference type="GeneID" id="106056476"/>
<evidence type="ECO:0000313" key="4">
    <source>
        <dbReference type="RefSeq" id="XP_055898318.1"/>
    </source>
</evidence>
<dbReference type="OrthoDB" id="10038545at2759"/>
<gene>
    <name evidence="4 5 6 7 8 9" type="primary">LOC106056476</name>
</gene>
<dbReference type="RefSeq" id="XP_055898322.1">
    <property type="nucleotide sequence ID" value="XM_056042347.1"/>
</dbReference>
<keyword evidence="1" id="KW-0175">Coiled coil</keyword>
<dbReference type="AlphaFoldDB" id="A0A9W3BFV5"/>
<evidence type="ECO:0000313" key="9">
    <source>
        <dbReference type="RefSeq" id="XP_055898323.1"/>
    </source>
</evidence>
<feature type="compositionally biased region" description="Polar residues" evidence="2">
    <location>
        <begin position="388"/>
        <end position="397"/>
    </location>
</feature>
<evidence type="ECO:0000256" key="1">
    <source>
        <dbReference type="SAM" id="Coils"/>
    </source>
</evidence>
<accession>A0A9W3BFV5</accession>
<dbReference type="Proteomes" id="UP001165740">
    <property type="component" value="Chromosome 9"/>
</dbReference>
<name>A0A9W3BFV5_BIOGL</name>
<sequence length="397" mass="46621">MRTYQEVSHIVVQLLSLDEINEFLHNVFDEISLVKQKGVLWVEEKETSTFTELKEYITDKTSEILQRCISVASTLIEKLDDTASASNQVDQNDRDVKPVVSNFSTFVPKENQRLVGKINENCNTLQGKKLEKLQQKVKDQQLINKMLEEKTDTFIHNHEKENQLKLKELQENLDEKLVKFKEEIVTELHSASIFMTQLQTEWKTLLKEQKENNEGNLSQDIKAEVNDKIEKLTQEQKNLSNTLDDIIETHDRLEFEKEQFKKDLSDYKKKTDDLAKNVDNIDTIEKELKEIKASQTQVLSDLKNAQRDIVRLNENSGYHEQQIPEREEVDLLKYFRDCTKNPGHSQLIPVDSFSYTHLPEGYNDRDVYDPYQHYSQSDSQNQRHHDQSTQTRRVAKY</sequence>
<feature type="coiled-coil region" evidence="1">
    <location>
        <begin position="130"/>
        <end position="179"/>
    </location>
</feature>
<keyword evidence="3" id="KW-1185">Reference proteome</keyword>
<dbReference type="RefSeq" id="XP_055898323.1">
    <property type="nucleotide sequence ID" value="XM_056042348.1"/>
</dbReference>
<dbReference type="RefSeq" id="XP_055898319.1">
    <property type="nucleotide sequence ID" value="XM_056042344.1"/>
</dbReference>
<dbReference type="RefSeq" id="XP_055898318.1">
    <property type="nucleotide sequence ID" value="XM_056042343.1"/>
</dbReference>